<protein>
    <submittedName>
        <fullName evidence="2">Uncharacterized protein</fullName>
    </submittedName>
</protein>
<comment type="caution">
    <text evidence="2">The sequence shown here is derived from an EMBL/GenBank/DDBJ whole genome shotgun (WGS) entry which is preliminary data.</text>
</comment>
<reference evidence="3" key="1">
    <citation type="submission" date="2019-04" db="EMBL/GenBank/DDBJ databases">
        <title>Nocardioides xinjiangensis sp. nov.</title>
        <authorList>
            <person name="Liu S."/>
        </authorList>
    </citation>
    <scope>NUCLEOTIDE SEQUENCE [LARGE SCALE GENOMIC DNA]</scope>
    <source>
        <strain evidence="3">18</strain>
    </source>
</reference>
<feature type="transmembrane region" description="Helical" evidence="1">
    <location>
        <begin position="174"/>
        <end position="197"/>
    </location>
</feature>
<organism evidence="2 3">
    <name type="scientific">Glycomyces buryatensis</name>
    <dbReference type="NCBI Taxonomy" id="2570927"/>
    <lineage>
        <taxon>Bacteria</taxon>
        <taxon>Bacillati</taxon>
        <taxon>Actinomycetota</taxon>
        <taxon>Actinomycetes</taxon>
        <taxon>Glycomycetales</taxon>
        <taxon>Glycomycetaceae</taxon>
        <taxon>Glycomyces</taxon>
    </lineage>
</organism>
<keyword evidence="1" id="KW-1133">Transmembrane helix</keyword>
<name>A0A4S8PZ33_9ACTN</name>
<evidence type="ECO:0000313" key="2">
    <source>
        <dbReference type="EMBL" id="THV37003.1"/>
    </source>
</evidence>
<keyword evidence="1" id="KW-0472">Membrane</keyword>
<evidence type="ECO:0000256" key="1">
    <source>
        <dbReference type="SAM" id="Phobius"/>
    </source>
</evidence>
<accession>A0A4S8PZ33</accession>
<dbReference type="OrthoDB" id="3432359at2"/>
<evidence type="ECO:0000313" key="3">
    <source>
        <dbReference type="Proteomes" id="UP000308760"/>
    </source>
</evidence>
<keyword evidence="1" id="KW-0812">Transmembrane</keyword>
<feature type="transmembrane region" description="Helical" evidence="1">
    <location>
        <begin position="20"/>
        <end position="39"/>
    </location>
</feature>
<dbReference type="AlphaFoldDB" id="A0A4S8PZ33"/>
<dbReference type="RefSeq" id="WP_136536479.1">
    <property type="nucleotide sequence ID" value="NZ_STGY01000071.1"/>
</dbReference>
<dbReference type="Proteomes" id="UP000308760">
    <property type="component" value="Unassembled WGS sequence"/>
</dbReference>
<keyword evidence="3" id="KW-1185">Reference proteome</keyword>
<dbReference type="EMBL" id="STGY01000071">
    <property type="protein sequence ID" value="THV37003.1"/>
    <property type="molecule type" value="Genomic_DNA"/>
</dbReference>
<proteinExistence type="predicted"/>
<gene>
    <name evidence="2" type="ORF">FAB82_20825</name>
</gene>
<reference evidence="2 3" key="2">
    <citation type="submission" date="2019-05" db="EMBL/GenBank/DDBJ databases">
        <title>Glycomyces buryatensis sp. nov.</title>
        <authorList>
            <person name="Nikitina E."/>
        </authorList>
    </citation>
    <scope>NUCLEOTIDE SEQUENCE [LARGE SCALE GENOMIC DNA]</scope>
    <source>
        <strain evidence="2 3">18</strain>
    </source>
</reference>
<sequence>MTAPHSSSDLVFRASAATRFGLMAAGGGISVLFMGLAWWQEGWGLAAIMGGCFAAILIPTFIYVRNAYTAVTSTHVGRAGITGRLRAVPRAHIAAAVRARLLQPRTPALDNLFLIDHHGRQLLRLIPHNRNGDQIDQIVALLGVPVTGPDEPVWGKQLAREYPVDLALYERRPYLFSLSIAGVTCVVIFAVIVAVVWSAS</sequence>
<feature type="transmembrane region" description="Helical" evidence="1">
    <location>
        <begin position="45"/>
        <end position="64"/>
    </location>
</feature>